<dbReference type="AlphaFoldDB" id="A0A3D8GKM7"/>
<keyword evidence="4" id="KW-1133">Transmembrane helix</keyword>
<keyword evidence="7" id="KW-1185">Reference proteome</keyword>
<protein>
    <submittedName>
        <fullName evidence="6">Glycosyl transferase</fullName>
    </submittedName>
</protein>
<evidence type="ECO:0000313" key="7">
    <source>
        <dbReference type="Proteomes" id="UP000257144"/>
    </source>
</evidence>
<dbReference type="Proteomes" id="UP000257144">
    <property type="component" value="Unassembled WGS sequence"/>
</dbReference>
<dbReference type="PANTHER" id="PTHR43630">
    <property type="entry name" value="POLY-BETA-1,6-N-ACETYL-D-GLUCOSAMINE SYNTHASE"/>
    <property type="match status" value="1"/>
</dbReference>
<name>A0A3D8GKM7_9BACI</name>
<dbReference type="RefSeq" id="WP_115453868.1">
    <property type="nucleotide sequence ID" value="NZ_QNQT01000015.1"/>
</dbReference>
<evidence type="ECO:0000259" key="5">
    <source>
        <dbReference type="Pfam" id="PF00535"/>
    </source>
</evidence>
<gene>
    <name evidence="6" type="ORF">DRW41_20335</name>
</gene>
<accession>A0A3D8GKM7</accession>
<dbReference type="Gene3D" id="3.90.550.10">
    <property type="entry name" value="Spore Coat Polysaccharide Biosynthesis Protein SpsA, Chain A"/>
    <property type="match status" value="1"/>
</dbReference>
<keyword evidence="2" id="KW-0328">Glycosyltransferase</keyword>
<sequence>MLIFLLSLSLIIWIVFLIDAIIGFKTLDRLEDEPPLRDGPLLSVVVAAKNEEAHIRKSVLSQLRQTYRNAEWILVNDRSTDGTGGAMEELKAVDPRVRVLHITDLPEGWLGKNHALYKGYRAANGERILFTDADVEYHEEAFAKALGYFKRNSLDHMTAAPNMKANGFWLKSFVAFFLFGFSYYKRPWSANNPKSKNGIGIGAFNLVSKEGYESFGTHEAIKMRPDDDLQLGMKMKRAGRKQRIVSALDLLEVEWYGTLGEALGGLEKNTFAGLHYRLSMVAFAVFGTFASQVLPFFTLFIPDKVVFLLSMGNIIGITALYFLVLKKMTRFSPVLFIAFPLTASIFIYSIIRASYLTFRRGGIIWRGTKYSLKELRKP</sequence>
<dbReference type="InterPro" id="IPR029044">
    <property type="entry name" value="Nucleotide-diphossugar_trans"/>
</dbReference>
<reference evidence="6 7" key="1">
    <citation type="submission" date="2018-07" db="EMBL/GenBank/DDBJ databases">
        <title>Bacillus sp. YLB-04 draft genome sequence.</title>
        <authorList>
            <person name="Yu L."/>
            <person name="Tang X."/>
        </authorList>
    </citation>
    <scope>NUCLEOTIDE SEQUENCE [LARGE SCALE GENOMIC DNA]</scope>
    <source>
        <strain evidence="6 7">YLB-04</strain>
    </source>
</reference>
<comment type="similarity">
    <text evidence="1">Belongs to the glycosyltransferase 2 family.</text>
</comment>
<keyword evidence="4" id="KW-0472">Membrane</keyword>
<dbReference type="OrthoDB" id="9800276at2"/>
<organism evidence="6 7">
    <name type="scientific">Neobacillus piezotolerans</name>
    <dbReference type="NCBI Taxonomy" id="2259171"/>
    <lineage>
        <taxon>Bacteria</taxon>
        <taxon>Bacillati</taxon>
        <taxon>Bacillota</taxon>
        <taxon>Bacilli</taxon>
        <taxon>Bacillales</taxon>
        <taxon>Bacillaceae</taxon>
        <taxon>Neobacillus</taxon>
    </lineage>
</organism>
<dbReference type="PANTHER" id="PTHR43630:SF1">
    <property type="entry name" value="POLY-BETA-1,6-N-ACETYL-D-GLUCOSAMINE SYNTHASE"/>
    <property type="match status" value="1"/>
</dbReference>
<evidence type="ECO:0000313" key="6">
    <source>
        <dbReference type="EMBL" id="RDU34968.1"/>
    </source>
</evidence>
<dbReference type="InterPro" id="IPR001173">
    <property type="entry name" value="Glyco_trans_2-like"/>
</dbReference>
<evidence type="ECO:0000256" key="2">
    <source>
        <dbReference type="ARBA" id="ARBA00022676"/>
    </source>
</evidence>
<keyword evidence="3 6" id="KW-0808">Transferase</keyword>
<evidence type="ECO:0000256" key="4">
    <source>
        <dbReference type="SAM" id="Phobius"/>
    </source>
</evidence>
<dbReference type="SUPFAM" id="SSF53448">
    <property type="entry name" value="Nucleotide-diphospho-sugar transferases"/>
    <property type="match status" value="1"/>
</dbReference>
<feature type="transmembrane region" description="Helical" evidence="4">
    <location>
        <begin position="278"/>
        <end position="299"/>
    </location>
</feature>
<feature type="transmembrane region" description="Helical" evidence="4">
    <location>
        <begin position="305"/>
        <end position="324"/>
    </location>
</feature>
<comment type="caution">
    <text evidence="6">The sequence shown here is derived from an EMBL/GenBank/DDBJ whole genome shotgun (WGS) entry which is preliminary data.</text>
</comment>
<dbReference type="Pfam" id="PF00535">
    <property type="entry name" value="Glycos_transf_2"/>
    <property type="match status" value="1"/>
</dbReference>
<dbReference type="GO" id="GO:0016757">
    <property type="term" value="F:glycosyltransferase activity"/>
    <property type="evidence" value="ECO:0007669"/>
    <property type="project" value="UniProtKB-KW"/>
</dbReference>
<feature type="transmembrane region" description="Helical" evidence="4">
    <location>
        <begin position="331"/>
        <end position="351"/>
    </location>
</feature>
<keyword evidence="4" id="KW-0812">Transmembrane</keyword>
<proteinExistence type="inferred from homology"/>
<evidence type="ECO:0000256" key="3">
    <source>
        <dbReference type="ARBA" id="ARBA00022679"/>
    </source>
</evidence>
<dbReference type="EMBL" id="QNQT01000015">
    <property type="protein sequence ID" value="RDU34968.1"/>
    <property type="molecule type" value="Genomic_DNA"/>
</dbReference>
<dbReference type="CDD" id="cd00761">
    <property type="entry name" value="Glyco_tranf_GTA_type"/>
    <property type="match status" value="1"/>
</dbReference>
<feature type="domain" description="Glycosyltransferase 2-like" evidence="5">
    <location>
        <begin position="43"/>
        <end position="172"/>
    </location>
</feature>
<evidence type="ECO:0000256" key="1">
    <source>
        <dbReference type="ARBA" id="ARBA00006739"/>
    </source>
</evidence>